<dbReference type="Gene3D" id="3.30.420.10">
    <property type="entry name" value="Ribonuclease H-like superfamily/Ribonuclease H"/>
    <property type="match status" value="1"/>
</dbReference>
<dbReference type="InterPro" id="IPR036397">
    <property type="entry name" value="RNaseH_sf"/>
</dbReference>
<dbReference type="GO" id="GO:0003676">
    <property type="term" value="F:nucleic acid binding"/>
    <property type="evidence" value="ECO:0007669"/>
    <property type="project" value="InterPro"/>
</dbReference>
<proteinExistence type="predicted"/>
<sequence length="87" mass="9596">MDRSGWAHTLDCTLTRSLQSGLFPVGHFKSLVYESSIDSDEDLVARISVAAGAVREMLGVFEKVRRSLSRRCNACITAGGRSFELFL</sequence>
<gene>
    <name evidence="1" type="ORF">AVEN_272161_1</name>
</gene>
<accession>A0A4Y2Q8Z4</accession>
<organism evidence="1 2">
    <name type="scientific">Araneus ventricosus</name>
    <name type="common">Orbweaver spider</name>
    <name type="synonym">Epeira ventricosa</name>
    <dbReference type="NCBI Taxonomy" id="182803"/>
    <lineage>
        <taxon>Eukaryota</taxon>
        <taxon>Metazoa</taxon>
        <taxon>Ecdysozoa</taxon>
        <taxon>Arthropoda</taxon>
        <taxon>Chelicerata</taxon>
        <taxon>Arachnida</taxon>
        <taxon>Araneae</taxon>
        <taxon>Araneomorphae</taxon>
        <taxon>Entelegynae</taxon>
        <taxon>Araneoidea</taxon>
        <taxon>Araneidae</taxon>
        <taxon>Araneus</taxon>
    </lineage>
</organism>
<dbReference type="EMBL" id="BGPR01013123">
    <property type="protein sequence ID" value="GBN59340.1"/>
    <property type="molecule type" value="Genomic_DNA"/>
</dbReference>
<protein>
    <submittedName>
        <fullName evidence="1">Uncharacterized protein</fullName>
    </submittedName>
</protein>
<reference evidence="1 2" key="1">
    <citation type="journal article" date="2019" name="Sci. Rep.">
        <title>Orb-weaving spider Araneus ventricosus genome elucidates the spidroin gene catalogue.</title>
        <authorList>
            <person name="Kono N."/>
            <person name="Nakamura H."/>
            <person name="Ohtoshi R."/>
            <person name="Moran D.A.P."/>
            <person name="Shinohara A."/>
            <person name="Yoshida Y."/>
            <person name="Fujiwara M."/>
            <person name="Mori M."/>
            <person name="Tomita M."/>
            <person name="Arakawa K."/>
        </authorList>
    </citation>
    <scope>NUCLEOTIDE SEQUENCE [LARGE SCALE GENOMIC DNA]</scope>
</reference>
<dbReference type="OrthoDB" id="6432805at2759"/>
<keyword evidence="2" id="KW-1185">Reference proteome</keyword>
<dbReference type="AlphaFoldDB" id="A0A4Y2Q8Z4"/>
<evidence type="ECO:0000313" key="1">
    <source>
        <dbReference type="EMBL" id="GBN59340.1"/>
    </source>
</evidence>
<dbReference type="Proteomes" id="UP000499080">
    <property type="component" value="Unassembled WGS sequence"/>
</dbReference>
<comment type="caution">
    <text evidence="1">The sequence shown here is derived from an EMBL/GenBank/DDBJ whole genome shotgun (WGS) entry which is preliminary data.</text>
</comment>
<evidence type="ECO:0000313" key="2">
    <source>
        <dbReference type="Proteomes" id="UP000499080"/>
    </source>
</evidence>
<name>A0A4Y2Q8Z4_ARAVE</name>